<gene>
    <name evidence="3" type="ORF">AJ85_15660</name>
    <name evidence="2" type="ORF">BALCAV_0219465</name>
</gene>
<dbReference type="SUPFAM" id="SSF53335">
    <property type="entry name" value="S-adenosyl-L-methionine-dependent methyltransferases"/>
    <property type="match status" value="1"/>
</dbReference>
<feature type="coiled-coil region" evidence="1">
    <location>
        <begin position="198"/>
        <end position="225"/>
    </location>
</feature>
<organism evidence="2 4">
    <name type="scientific">Alkalihalobacillus alcalophilus ATCC 27647 = CGMCC 1.3604</name>
    <dbReference type="NCBI Taxonomy" id="1218173"/>
    <lineage>
        <taxon>Bacteria</taxon>
        <taxon>Bacillati</taxon>
        <taxon>Bacillota</taxon>
        <taxon>Bacilli</taxon>
        <taxon>Bacillales</taxon>
        <taxon>Bacillaceae</taxon>
        <taxon>Alkalihalobacillus</taxon>
    </lineage>
</organism>
<dbReference type="eggNOG" id="COG2384">
    <property type="taxonomic scope" value="Bacteria"/>
</dbReference>
<dbReference type="AlphaFoldDB" id="A0A094XAW6"/>
<accession>A0A094XAW6</accession>
<evidence type="ECO:0000313" key="2">
    <source>
        <dbReference type="EMBL" id="KGA95925.1"/>
    </source>
</evidence>
<evidence type="ECO:0000313" key="5">
    <source>
        <dbReference type="Proteomes" id="UP000297014"/>
    </source>
</evidence>
<evidence type="ECO:0000313" key="4">
    <source>
        <dbReference type="Proteomes" id="UP000002754"/>
    </source>
</evidence>
<sequence length="236" mass="26716">MNERHLSERLLKVADFVPEGANLADIGSDHAYLPTYLALHDATLTAIAGEVNEGPYQSAVMQVKRSELTDRIKVRKGDGLNVIEVEDQINVISIAGMGGALIQTILEQGKDKLGAVERLILQPNVGAIFIREWLSQNGWVLIDEAILEEDEKIYEVLVAEKGTDQFLYKEQREAKLLLGPFLMKQCSAIFKKKWGHELKHWQQILKRLETAKETESNEQRKKELEQKILITKEALS</sequence>
<dbReference type="EMBL" id="ALPT02000093">
    <property type="protein sequence ID" value="KGA95925.1"/>
    <property type="molecule type" value="Genomic_DNA"/>
</dbReference>
<dbReference type="RefSeq" id="WP_003323408.1">
    <property type="nucleotide sequence ID" value="NZ_ALPT02000093.1"/>
</dbReference>
<dbReference type="EMBL" id="JALP01000203">
    <property type="protein sequence ID" value="THG89685.1"/>
    <property type="molecule type" value="Genomic_DNA"/>
</dbReference>
<dbReference type="PANTHER" id="PTHR38451">
    <property type="entry name" value="TRNA (ADENINE(22)-N(1))-METHYLTRANSFERASE"/>
    <property type="match status" value="1"/>
</dbReference>
<dbReference type="GO" id="GO:0160105">
    <property type="term" value="F:tRNA (adenine(22)-N1)-methyltransferase activity"/>
    <property type="evidence" value="ECO:0007669"/>
    <property type="project" value="InterPro"/>
</dbReference>
<evidence type="ECO:0000256" key="1">
    <source>
        <dbReference type="SAM" id="Coils"/>
    </source>
</evidence>
<protein>
    <submittedName>
        <fullName evidence="2">SAM-dependent methyltransferase</fullName>
    </submittedName>
</protein>
<dbReference type="OrthoDB" id="5881184at2"/>
<dbReference type="STRING" id="1218173.BALCAV_0219465"/>
<dbReference type="InterPro" id="IPR006901">
    <property type="entry name" value="TrmK"/>
</dbReference>
<dbReference type="Pfam" id="PF04816">
    <property type="entry name" value="TrmK"/>
    <property type="match status" value="1"/>
</dbReference>
<dbReference type="Proteomes" id="UP000297014">
    <property type="component" value="Unassembled WGS sequence"/>
</dbReference>
<reference evidence="2 4" key="1">
    <citation type="journal article" date="2014" name="Genome Announc.">
        <title>Draft Genome Sequence of Bacillus alcalophilus AV1934, a Classic Alkaliphile Isolated from Human Feces in 1934.</title>
        <authorList>
            <person name="Attie O."/>
            <person name="Jayaprakash A."/>
            <person name="Shah H."/>
            <person name="Paulsen I.T."/>
            <person name="Morino M."/>
            <person name="Takahashi Y."/>
            <person name="Narumi I."/>
            <person name="Sachidanandam R."/>
            <person name="Satoh K."/>
            <person name="Ito M."/>
            <person name="Krulwich T.A."/>
        </authorList>
    </citation>
    <scope>NUCLEOTIDE SEQUENCE [LARGE SCALE GENOMIC DNA]</scope>
    <source>
        <strain evidence="2 4">AV1934</strain>
    </source>
</reference>
<keyword evidence="2" id="KW-0489">Methyltransferase</keyword>
<name>A0A094XAW6_ALKAL</name>
<keyword evidence="1" id="KW-0175">Coiled coil</keyword>
<keyword evidence="4" id="KW-1185">Reference proteome</keyword>
<dbReference type="PIRSF" id="PIRSF018637">
    <property type="entry name" value="TrmK"/>
    <property type="match status" value="1"/>
</dbReference>
<dbReference type="Gene3D" id="3.40.50.150">
    <property type="entry name" value="Vaccinia Virus protein VP39"/>
    <property type="match status" value="1"/>
</dbReference>
<dbReference type="Gene3D" id="1.10.287.1890">
    <property type="match status" value="1"/>
</dbReference>
<evidence type="ECO:0000313" key="3">
    <source>
        <dbReference type="EMBL" id="THG89685.1"/>
    </source>
</evidence>
<reference evidence="3 5" key="2">
    <citation type="submission" date="2014-01" db="EMBL/GenBank/DDBJ databases">
        <title>Draft genome sequencing of Bacillus alcalophilus CGMCC 1.3604.</title>
        <authorList>
            <person name="Yang J."/>
            <person name="Diao L."/>
            <person name="Yang S."/>
        </authorList>
    </citation>
    <scope>NUCLEOTIDE SEQUENCE [LARGE SCALE GENOMIC DNA]</scope>
    <source>
        <strain evidence="3 5">CGMCC 1.3604</strain>
    </source>
</reference>
<keyword evidence="2" id="KW-0808">Transferase</keyword>
<dbReference type="InterPro" id="IPR029063">
    <property type="entry name" value="SAM-dependent_MTases_sf"/>
</dbReference>
<dbReference type="PANTHER" id="PTHR38451:SF1">
    <property type="entry name" value="TRNA (ADENINE(22)-N(1))-METHYLTRANSFERASE"/>
    <property type="match status" value="1"/>
</dbReference>
<proteinExistence type="predicted"/>
<dbReference type="GO" id="GO:0032259">
    <property type="term" value="P:methylation"/>
    <property type="evidence" value="ECO:0007669"/>
    <property type="project" value="UniProtKB-KW"/>
</dbReference>
<dbReference type="Proteomes" id="UP000002754">
    <property type="component" value="Unassembled WGS sequence"/>
</dbReference>
<comment type="caution">
    <text evidence="2">The sequence shown here is derived from an EMBL/GenBank/DDBJ whole genome shotgun (WGS) entry which is preliminary data.</text>
</comment>